<evidence type="ECO:0000313" key="4">
    <source>
        <dbReference type="EMBL" id="SHO63281.1"/>
    </source>
</evidence>
<dbReference type="InterPro" id="IPR006311">
    <property type="entry name" value="TAT_signal"/>
</dbReference>
<dbReference type="Pfam" id="PF03448">
    <property type="entry name" value="MgtE_N"/>
    <property type="match status" value="1"/>
</dbReference>
<evidence type="ECO:0000256" key="2">
    <source>
        <dbReference type="SAM" id="SignalP"/>
    </source>
</evidence>
<feature type="domain" description="Magnesium transporter MgtE intracellular" evidence="3">
    <location>
        <begin position="127"/>
        <end position="186"/>
    </location>
</feature>
<evidence type="ECO:0000259" key="3">
    <source>
        <dbReference type="Pfam" id="PF03448"/>
    </source>
</evidence>
<reference evidence="4 5" key="1">
    <citation type="submission" date="2016-12" db="EMBL/GenBank/DDBJ databases">
        <authorList>
            <person name="Song W.-J."/>
            <person name="Kurnit D.M."/>
        </authorList>
    </citation>
    <scope>NUCLEOTIDE SEQUENCE [LARGE SCALE GENOMIC DNA]</scope>
    <source>
        <strain evidence="4 5">DSM 19599</strain>
    </source>
</reference>
<dbReference type="InterPro" id="IPR006668">
    <property type="entry name" value="Mg_transptr_MgtE_intracell_dom"/>
</dbReference>
<organism evidence="4 5">
    <name type="scientific">Pseudoxanthobacter soli DSM 19599</name>
    <dbReference type="NCBI Taxonomy" id="1123029"/>
    <lineage>
        <taxon>Bacteria</taxon>
        <taxon>Pseudomonadati</taxon>
        <taxon>Pseudomonadota</taxon>
        <taxon>Alphaproteobacteria</taxon>
        <taxon>Hyphomicrobiales</taxon>
        <taxon>Segnochrobactraceae</taxon>
        <taxon>Pseudoxanthobacter</taxon>
    </lineage>
</organism>
<protein>
    <submittedName>
        <fullName evidence="4">Flagellar motility protein MotE, a chaperone for MotC folding</fullName>
    </submittedName>
</protein>
<dbReference type="STRING" id="1123029.SAMN02745172_01330"/>
<keyword evidence="2" id="KW-0732">Signal</keyword>
<feature type="chain" id="PRO_5013088175" evidence="2">
    <location>
        <begin position="33"/>
        <end position="205"/>
    </location>
</feature>
<evidence type="ECO:0000256" key="1">
    <source>
        <dbReference type="SAM" id="Coils"/>
    </source>
</evidence>
<dbReference type="OrthoDB" id="9810610at2"/>
<keyword evidence="4" id="KW-0969">Cilium</keyword>
<keyword evidence="1" id="KW-0175">Coiled coil</keyword>
<dbReference type="EMBL" id="FRXO01000002">
    <property type="protein sequence ID" value="SHO63281.1"/>
    <property type="molecule type" value="Genomic_DNA"/>
</dbReference>
<name>A0A1M7ZED1_9HYPH</name>
<accession>A0A1M7ZED1</accession>
<evidence type="ECO:0000313" key="5">
    <source>
        <dbReference type="Proteomes" id="UP000186406"/>
    </source>
</evidence>
<proteinExistence type="predicted"/>
<gene>
    <name evidence="4" type="ORF">SAMN02745172_01330</name>
</gene>
<dbReference type="AlphaFoldDB" id="A0A1M7ZED1"/>
<keyword evidence="4" id="KW-0966">Cell projection</keyword>
<dbReference type="RefSeq" id="WP_139282437.1">
    <property type="nucleotide sequence ID" value="NZ_FRXO01000002.1"/>
</dbReference>
<dbReference type="PROSITE" id="PS51318">
    <property type="entry name" value="TAT"/>
    <property type="match status" value="1"/>
</dbReference>
<feature type="signal peptide" evidence="2">
    <location>
        <begin position="1"/>
        <end position="32"/>
    </location>
</feature>
<dbReference type="Proteomes" id="UP000186406">
    <property type="component" value="Unassembled WGS sequence"/>
</dbReference>
<keyword evidence="5" id="KW-1185">Reference proteome</keyword>
<keyword evidence="4" id="KW-0282">Flagellum</keyword>
<feature type="coiled-coil region" evidence="1">
    <location>
        <begin position="78"/>
        <end position="126"/>
    </location>
</feature>
<dbReference type="SUPFAM" id="SSF158791">
    <property type="entry name" value="MgtE N-terminal domain-like"/>
    <property type="match status" value="1"/>
</dbReference>
<sequence>MTDSAALFSSVSRRRGFRIAATAALIAATALAAVPGLAVAQTPAPQAPAAGAIGTQAAVVAASPMDENAAQYCNNIANAAADARFARQAQTLKALEAEIDKRVAALEQKRAEYQEWLDRREAFLKKADESLVAIYSQMRPDAAAAQLTAMSDEAAASIVAKLQPRAASAILNEMDAAKAAQVASYMSGLTDRQTGKKPPTTGMRG</sequence>